<reference evidence="4" key="1">
    <citation type="journal article" date="2009" name="Nature">
        <title>The Schistosoma japonicum genome reveals features of host-parasite interplay.</title>
        <authorList>
            <person name="Liu F."/>
            <person name="Zhou Y."/>
            <person name="Wang Z.Q."/>
            <person name="Lu G."/>
            <person name="Zheng H."/>
            <person name="Brindley P.J."/>
            <person name="McManus D.P."/>
            <person name="Blair D."/>
            <person name="Zhang Q.H."/>
            <person name="Zhong Y."/>
            <person name="Wang S."/>
            <person name="Han Z.G."/>
            <person name="Chen Z."/>
        </authorList>
    </citation>
    <scope>NUCLEOTIDE SEQUENCE</scope>
    <source>
        <strain evidence="4">Anhui</strain>
    </source>
</reference>
<dbReference type="PROSITE" id="PS50102">
    <property type="entry name" value="RRM"/>
    <property type="match status" value="1"/>
</dbReference>
<dbReference type="SMART" id="SM00360">
    <property type="entry name" value="RRM"/>
    <property type="match status" value="1"/>
</dbReference>
<reference evidence="4" key="2">
    <citation type="submission" date="2009-03" db="EMBL/GenBank/DDBJ databases">
        <authorList>
            <person name="Gang L."/>
        </authorList>
    </citation>
    <scope>NUCLEOTIDE SEQUENCE</scope>
    <source>
        <strain evidence="4">Anhui</strain>
    </source>
</reference>
<dbReference type="InterPro" id="IPR035979">
    <property type="entry name" value="RBD_domain_sf"/>
</dbReference>
<sequence>MRRTDSPIASNGYRNSVSPRGRRYSRSRSRSKSHSRRYRSRSGSRDFYRRSPGYGYRSSGRKRFLGPRENPTPSRCLGVFGLSLHTQERNLYDIFSQYGNIEDVQLVFDNYTGRSRGFGFVYFTHVADAKAAKADAHGMEIDGRPIRCDFSITERPHSPTPGIYMGRPSRFRSFLDALFRGDEVFLHVDAILVQGLVRVAMIGVTKH</sequence>
<evidence type="ECO:0000256" key="2">
    <source>
        <dbReference type="SAM" id="MobiDB-lite"/>
    </source>
</evidence>
<dbReference type="InterPro" id="IPR012677">
    <property type="entry name" value="Nucleotide-bd_a/b_plait_sf"/>
</dbReference>
<dbReference type="SUPFAM" id="SSF54928">
    <property type="entry name" value="RNA-binding domain, RBD"/>
    <property type="match status" value="1"/>
</dbReference>
<keyword evidence="1" id="KW-0694">RNA-binding</keyword>
<dbReference type="PANTHER" id="PTHR48034">
    <property type="entry name" value="TRANSFORMER-2 SEX-DETERMINING PROTEIN-RELATED"/>
    <property type="match status" value="1"/>
</dbReference>
<evidence type="ECO:0000259" key="3">
    <source>
        <dbReference type="PROSITE" id="PS50102"/>
    </source>
</evidence>
<protein>
    <submittedName>
        <fullName evidence="4">Putative transformer-2 protein</fullName>
    </submittedName>
</protein>
<organism evidence="4">
    <name type="scientific">Schistosoma japonicum</name>
    <name type="common">Blood fluke</name>
    <dbReference type="NCBI Taxonomy" id="6182"/>
    <lineage>
        <taxon>Eukaryota</taxon>
        <taxon>Metazoa</taxon>
        <taxon>Spiralia</taxon>
        <taxon>Lophotrochozoa</taxon>
        <taxon>Platyhelminthes</taxon>
        <taxon>Trematoda</taxon>
        <taxon>Digenea</taxon>
        <taxon>Strigeidida</taxon>
        <taxon>Schistosomatoidea</taxon>
        <taxon>Schistosomatidae</taxon>
        <taxon>Schistosoma</taxon>
    </lineage>
</organism>
<dbReference type="Gene3D" id="3.30.70.330">
    <property type="match status" value="1"/>
</dbReference>
<feature type="compositionally biased region" description="Basic residues" evidence="2">
    <location>
        <begin position="20"/>
        <end position="42"/>
    </location>
</feature>
<evidence type="ECO:0000256" key="1">
    <source>
        <dbReference type="PROSITE-ProRule" id="PRU00176"/>
    </source>
</evidence>
<dbReference type="CDD" id="cd12363">
    <property type="entry name" value="RRM_TRA2"/>
    <property type="match status" value="1"/>
</dbReference>
<accession>C1LS53</accession>
<dbReference type="InterPro" id="IPR050441">
    <property type="entry name" value="RBM"/>
</dbReference>
<dbReference type="InterPro" id="IPR000504">
    <property type="entry name" value="RRM_dom"/>
</dbReference>
<dbReference type="GO" id="GO:0003723">
    <property type="term" value="F:RNA binding"/>
    <property type="evidence" value="ECO:0007669"/>
    <property type="project" value="UniProtKB-UniRule"/>
</dbReference>
<dbReference type="EMBL" id="FN321806">
    <property type="protein sequence ID" value="CAX77531.1"/>
    <property type="molecule type" value="mRNA"/>
</dbReference>
<proteinExistence type="evidence at transcript level"/>
<dbReference type="AlphaFoldDB" id="C1LS53"/>
<name>C1LS53_SCHJA</name>
<feature type="region of interest" description="Disordered" evidence="2">
    <location>
        <begin position="1"/>
        <end position="70"/>
    </location>
</feature>
<evidence type="ECO:0000313" key="4">
    <source>
        <dbReference type="EMBL" id="CAX77531.1"/>
    </source>
</evidence>
<dbReference type="Pfam" id="PF00076">
    <property type="entry name" value="RRM_1"/>
    <property type="match status" value="1"/>
</dbReference>
<feature type="domain" description="RRM" evidence="3">
    <location>
        <begin position="75"/>
        <end position="153"/>
    </location>
</feature>